<evidence type="ECO:0000259" key="6">
    <source>
        <dbReference type="Pfam" id="PF04542"/>
    </source>
</evidence>
<dbReference type="SUPFAM" id="SSF88659">
    <property type="entry name" value="Sigma3 and sigma4 domains of RNA polymerase sigma factors"/>
    <property type="match status" value="1"/>
</dbReference>
<accession>A0A4R1CB08</accession>
<proteinExistence type="inferred from homology"/>
<evidence type="ECO:0000256" key="5">
    <source>
        <dbReference type="ARBA" id="ARBA00023163"/>
    </source>
</evidence>
<evidence type="ECO:0000256" key="1">
    <source>
        <dbReference type="ARBA" id="ARBA00010641"/>
    </source>
</evidence>
<dbReference type="NCBIfam" id="TIGR02983">
    <property type="entry name" value="SigE-fam_strep"/>
    <property type="match status" value="1"/>
</dbReference>
<sequence>MTIVDPDPLALASLTADEAVSELYAAHWRRLVRLSVLLVHDQGLAEEITQDAFVALHGRWSRLRSPESALAYLRQTVVNRSRSALRHRKVVDRHAARERLPEPAPGADDGVSADVRRAEVLAALHALPRRQREVLALRYYLDLSEADIAATLGISQGAVKSHASRGSATLRTHLAPHLEDLR</sequence>
<evidence type="ECO:0000313" key="8">
    <source>
        <dbReference type="EMBL" id="TCJ28059.1"/>
    </source>
</evidence>
<evidence type="ECO:0000259" key="7">
    <source>
        <dbReference type="Pfam" id="PF08281"/>
    </source>
</evidence>
<dbReference type="InterPro" id="IPR014284">
    <property type="entry name" value="RNA_pol_sigma-70_dom"/>
</dbReference>
<dbReference type="InterPro" id="IPR013324">
    <property type="entry name" value="RNA_pol_sigma_r3/r4-like"/>
</dbReference>
<dbReference type="OrthoDB" id="2046835at2"/>
<feature type="domain" description="RNA polymerase sigma-70 region 2" evidence="6">
    <location>
        <begin position="23"/>
        <end position="89"/>
    </location>
</feature>
<dbReference type="Pfam" id="PF04542">
    <property type="entry name" value="Sigma70_r2"/>
    <property type="match status" value="1"/>
</dbReference>
<protein>
    <submittedName>
        <fullName evidence="8">SigE family RNA polymerase sigma factor</fullName>
    </submittedName>
</protein>
<dbReference type="InterPro" id="IPR039425">
    <property type="entry name" value="RNA_pol_sigma-70-like"/>
</dbReference>
<name>A0A4R1CB08_9ACTN</name>
<organism evidence="8 9">
    <name type="scientific">Nocardioides jejuensis</name>
    <dbReference type="NCBI Taxonomy" id="2502782"/>
    <lineage>
        <taxon>Bacteria</taxon>
        <taxon>Bacillati</taxon>
        <taxon>Actinomycetota</taxon>
        <taxon>Actinomycetes</taxon>
        <taxon>Propionibacteriales</taxon>
        <taxon>Nocardioidaceae</taxon>
        <taxon>Nocardioides</taxon>
    </lineage>
</organism>
<dbReference type="Gene3D" id="1.10.1740.10">
    <property type="match status" value="1"/>
</dbReference>
<dbReference type="SUPFAM" id="SSF88946">
    <property type="entry name" value="Sigma2 domain of RNA polymerase sigma factors"/>
    <property type="match status" value="1"/>
</dbReference>
<dbReference type="InterPro" id="IPR013249">
    <property type="entry name" value="RNA_pol_sigma70_r4_t2"/>
</dbReference>
<evidence type="ECO:0000256" key="3">
    <source>
        <dbReference type="ARBA" id="ARBA00023082"/>
    </source>
</evidence>
<dbReference type="GO" id="GO:0003677">
    <property type="term" value="F:DNA binding"/>
    <property type="evidence" value="ECO:0007669"/>
    <property type="project" value="UniProtKB-KW"/>
</dbReference>
<keyword evidence="3" id="KW-0731">Sigma factor</keyword>
<dbReference type="EMBL" id="SJZJ01000012">
    <property type="protein sequence ID" value="TCJ28059.1"/>
    <property type="molecule type" value="Genomic_DNA"/>
</dbReference>
<dbReference type="GO" id="GO:0016987">
    <property type="term" value="F:sigma factor activity"/>
    <property type="evidence" value="ECO:0007669"/>
    <property type="project" value="UniProtKB-KW"/>
</dbReference>
<dbReference type="InterPro" id="IPR014325">
    <property type="entry name" value="RNA_pol_sigma-E_actinobac"/>
</dbReference>
<dbReference type="CDD" id="cd06171">
    <property type="entry name" value="Sigma70_r4"/>
    <property type="match status" value="1"/>
</dbReference>
<comment type="caution">
    <text evidence="8">The sequence shown here is derived from an EMBL/GenBank/DDBJ whole genome shotgun (WGS) entry which is preliminary data.</text>
</comment>
<feature type="domain" description="RNA polymerase sigma factor 70 region 4 type 2" evidence="7">
    <location>
        <begin position="118"/>
        <end position="169"/>
    </location>
</feature>
<dbReference type="Gene3D" id="1.10.10.10">
    <property type="entry name" value="Winged helix-like DNA-binding domain superfamily/Winged helix DNA-binding domain"/>
    <property type="match status" value="1"/>
</dbReference>
<dbReference type="NCBIfam" id="TIGR02937">
    <property type="entry name" value="sigma70-ECF"/>
    <property type="match status" value="1"/>
</dbReference>
<keyword evidence="9" id="KW-1185">Reference proteome</keyword>
<dbReference type="GO" id="GO:0006352">
    <property type="term" value="P:DNA-templated transcription initiation"/>
    <property type="evidence" value="ECO:0007669"/>
    <property type="project" value="InterPro"/>
</dbReference>
<dbReference type="Proteomes" id="UP000295453">
    <property type="component" value="Unassembled WGS sequence"/>
</dbReference>
<dbReference type="InterPro" id="IPR007627">
    <property type="entry name" value="RNA_pol_sigma70_r2"/>
</dbReference>
<evidence type="ECO:0000256" key="4">
    <source>
        <dbReference type="ARBA" id="ARBA00023125"/>
    </source>
</evidence>
<dbReference type="InterPro" id="IPR036388">
    <property type="entry name" value="WH-like_DNA-bd_sf"/>
</dbReference>
<keyword evidence="5" id="KW-0804">Transcription</keyword>
<dbReference type="PANTHER" id="PTHR43133">
    <property type="entry name" value="RNA POLYMERASE ECF-TYPE SIGMA FACTO"/>
    <property type="match status" value="1"/>
</dbReference>
<gene>
    <name evidence="8" type="ORF">EPD65_08725</name>
</gene>
<comment type="similarity">
    <text evidence="1">Belongs to the sigma-70 factor family. ECF subfamily.</text>
</comment>
<evidence type="ECO:0000313" key="9">
    <source>
        <dbReference type="Proteomes" id="UP000295453"/>
    </source>
</evidence>
<keyword evidence="4" id="KW-0238">DNA-binding</keyword>
<dbReference type="AlphaFoldDB" id="A0A4R1CB08"/>
<dbReference type="InterPro" id="IPR013325">
    <property type="entry name" value="RNA_pol_sigma_r2"/>
</dbReference>
<reference evidence="8 9" key="1">
    <citation type="submission" date="2019-03" db="EMBL/GenBank/DDBJ databases">
        <authorList>
            <person name="Kim M.K.M."/>
        </authorList>
    </citation>
    <scope>NUCLEOTIDE SEQUENCE [LARGE SCALE GENOMIC DNA]</scope>
    <source>
        <strain evidence="8 9">18JY15-6</strain>
    </source>
</reference>
<dbReference type="Pfam" id="PF08281">
    <property type="entry name" value="Sigma70_r4_2"/>
    <property type="match status" value="1"/>
</dbReference>
<dbReference type="PANTHER" id="PTHR43133:SF50">
    <property type="entry name" value="ECF RNA POLYMERASE SIGMA FACTOR SIGM"/>
    <property type="match status" value="1"/>
</dbReference>
<keyword evidence="2" id="KW-0805">Transcription regulation</keyword>
<evidence type="ECO:0000256" key="2">
    <source>
        <dbReference type="ARBA" id="ARBA00023015"/>
    </source>
</evidence>